<dbReference type="Proteomes" id="UP000135812">
    <property type="component" value="Genome"/>
</dbReference>
<evidence type="ECO:0000256" key="9">
    <source>
        <dbReference type="ARBA" id="ARBA00023046"/>
    </source>
</evidence>
<evidence type="ECO:0000313" key="18">
    <source>
        <dbReference type="Proteomes" id="UP000135812"/>
    </source>
</evidence>
<keyword evidence="8 14" id="KW-1133">Transmembrane helix</keyword>
<evidence type="ECO:0000256" key="2">
    <source>
        <dbReference type="ARBA" id="ARBA00022562"/>
    </source>
</evidence>
<feature type="transmembrane region" description="Helical" evidence="14">
    <location>
        <begin position="163"/>
        <end position="185"/>
    </location>
</feature>
<dbReference type="Pfam" id="PF01528">
    <property type="entry name" value="Herpes_glycop"/>
    <property type="match status" value="1"/>
</dbReference>
<dbReference type="HAMAP" id="MF_04035">
    <property type="entry name" value="HSV_GM"/>
    <property type="match status" value="1"/>
</dbReference>
<proteinExistence type="inferred from homology"/>
<reference evidence="16" key="3">
    <citation type="submission" date="2007-10" db="EMBL/GenBank/DDBJ databases">
        <title>Discovery and functional identification of novel Duck enteritis virus UL10 gene.</title>
        <authorList>
            <person name="Cheng A.C."/>
            <person name="Wang M.S."/>
            <person name="Zhu D.K."/>
            <person name="Guo Y.F."/>
            <person name="Jia R.Y."/>
            <person name="Luo Q.H."/>
        </authorList>
    </citation>
    <scope>NUCLEOTIDE SEQUENCE</scope>
    <source>
        <strain evidence="16">CHv</strain>
    </source>
</reference>
<keyword evidence="11" id="KW-1015">Disulfide bond</keyword>
<keyword evidence="7 16" id="KW-0261">Viral envelope protein</keyword>
<dbReference type="EMBL" id="EU195100">
    <property type="protein sequence ID" value="ABY73922.1"/>
    <property type="molecule type" value="Genomic_DNA"/>
</dbReference>
<reference evidence="15" key="2">
    <citation type="submission" date="2007-03" db="EMBL/GenBank/DDBJ databases">
        <title>Molecular characterization of duck enteritis virus UL8, UL9 and UL10 homologous to HSV-1.</title>
        <authorList>
            <person name="Gao y."/>
            <person name="Liu S."/>
            <person name="Kong X."/>
            <person name="Chen S."/>
        </authorList>
    </citation>
    <scope>NUCLEOTIDE SEQUENCE</scope>
    <source>
        <strain evidence="15">Chinese commercial DEV vaccine</strain>
    </source>
</reference>
<gene>
    <name evidence="15" type="primary">UL10</name>
</gene>
<feature type="compositionally biased region" description="Basic residues" evidence="13">
    <location>
        <begin position="375"/>
        <end position="384"/>
    </location>
</feature>
<evidence type="ECO:0000256" key="12">
    <source>
        <dbReference type="ARBA" id="ARBA00023180"/>
    </source>
</evidence>
<evidence type="ECO:0000256" key="5">
    <source>
        <dbReference type="ARBA" id="ARBA00022844"/>
    </source>
</evidence>
<evidence type="ECO:0000256" key="3">
    <source>
        <dbReference type="ARBA" id="ARBA00022692"/>
    </source>
</evidence>
<keyword evidence="10 14" id="KW-0472">Membrane</keyword>
<feature type="transmembrane region" description="Helical" evidence="14">
    <location>
        <begin position="94"/>
        <end position="117"/>
    </location>
</feature>
<evidence type="ECO:0000256" key="6">
    <source>
        <dbReference type="ARBA" id="ARBA00022870"/>
    </source>
</evidence>
<evidence type="ECO:0000256" key="7">
    <source>
        <dbReference type="ARBA" id="ARBA00022879"/>
    </source>
</evidence>
<evidence type="ECO:0000256" key="14">
    <source>
        <dbReference type="SAM" id="Phobius"/>
    </source>
</evidence>
<keyword evidence="4" id="KW-1040">Host Golgi apparatus</keyword>
<feature type="transmembrane region" description="Helical" evidence="14">
    <location>
        <begin position="129"/>
        <end position="151"/>
    </location>
</feature>
<evidence type="ECO:0000256" key="1">
    <source>
        <dbReference type="ARBA" id="ARBA00003017"/>
    </source>
</evidence>
<keyword evidence="12" id="KW-0325">Glycoprotein</keyword>
<keyword evidence="5" id="KW-0946">Virion</keyword>
<dbReference type="EMBL" id="EF449515">
    <property type="protein sequence ID" value="ABN80458.1"/>
    <property type="molecule type" value="Genomic_DNA"/>
</dbReference>
<evidence type="ECO:0000256" key="11">
    <source>
        <dbReference type="ARBA" id="ARBA00023157"/>
    </source>
</evidence>
<comment type="function">
    <text evidence="1">Envelope glycoprotein important for virion assembly and egress. Plays a role in the correct incorporation of gH-gL into virion membrane. Directs the glycoprotein N (gN) to the host trans-Golgi network.</text>
</comment>
<keyword evidence="9" id="KW-1039">Host endosome</keyword>
<evidence type="ECO:0000256" key="10">
    <source>
        <dbReference type="ARBA" id="ARBA00023136"/>
    </source>
</evidence>
<evidence type="ECO:0000256" key="13">
    <source>
        <dbReference type="SAM" id="MobiDB-lite"/>
    </source>
</evidence>
<feature type="transmembrane region" description="Helical" evidence="14">
    <location>
        <begin position="280"/>
        <end position="300"/>
    </location>
</feature>
<feature type="transmembrane region" description="Helical" evidence="14">
    <location>
        <begin position="21"/>
        <end position="43"/>
    </location>
</feature>
<evidence type="ECO:0000256" key="8">
    <source>
        <dbReference type="ARBA" id="ARBA00022989"/>
    </source>
</evidence>
<keyword evidence="2" id="KW-1048">Host nucleus</keyword>
<dbReference type="EMBL" id="JQ647509">
    <property type="protein sequence ID" value="AFC61873.1"/>
    <property type="molecule type" value="Genomic_DNA"/>
</dbReference>
<sequence length="409" mass="45752">MGSMNGPYRLNPAGRIDCVHLRLWFLQVACFVLVLLMYTVTLISASFKTTGFPCFFAAVVDYTTFNKTIEGGFTNPIMGGIVPALFFEQGEVLFFFYSFGLVLIATACYMITGGIILKRDAKTSACANHAHLASLIVPPATILVGSLSMWTLQTVVVLLSHKLIVLAACTYLVHFILFTFFYIYFCGRGVNSVTYADDVRTLRSLSSRMHIIAGNVRAVIINIISALYGLSIIIMAIMLEMLMANSFSMQLWQPITVGISVFIAITIFFLLAVEFVVARYVHVIIGAHIGLLAGCGMIGTSSHDYLNRFYYALGENVQGITLFVRLSLGILSTIILIMMLVRIFRAYIYHRRNVTRFYGRVRDVRDKVKMYGSRRQGRGPRASKNHVEDEEEEPIYDTVAETHFSSDSE</sequence>
<evidence type="ECO:0000313" key="15">
    <source>
        <dbReference type="EMBL" id="ABN80458.1"/>
    </source>
</evidence>
<dbReference type="PRINTS" id="PR00333">
    <property type="entry name" value="HSVINTEGRLMP"/>
</dbReference>
<reference evidence="15" key="1">
    <citation type="submission" date="2007-01" db="EMBL/GenBank/DDBJ databases">
        <authorList>
            <person name="Gao Y."/>
            <person name="Liu S."/>
            <person name="Kong X."/>
            <person name="Chen S."/>
        </authorList>
    </citation>
    <scope>NUCLEOTIDE SEQUENCE</scope>
    <source>
        <strain evidence="15">Chinese commercial DEV vaccine</strain>
    </source>
</reference>
<protein>
    <submittedName>
        <fullName evidence="16 17">Glycoprotein M</fullName>
    </submittedName>
    <submittedName>
        <fullName evidence="15">UL10</fullName>
    </submittedName>
</protein>
<feature type="transmembrane region" description="Helical" evidence="14">
    <location>
        <begin position="251"/>
        <end position="273"/>
    </location>
</feature>
<feature type="transmembrane region" description="Helical" evidence="14">
    <location>
        <begin position="320"/>
        <end position="344"/>
    </location>
</feature>
<name>A3RMA4_9ALPH</name>
<accession>A3RMA4</accession>
<keyword evidence="3 14" id="KW-0812">Transmembrane</keyword>
<reference evidence="17 18" key="4">
    <citation type="journal article" date="2012" name="J. Virol.">
        <title>Complete genomic sequence of chinese virulent duck enteritis virus.</title>
        <authorList>
            <person name="Wu Y."/>
            <person name="Cheng A."/>
            <person name="Wang M."/>
            <person name="Yang Q."/>
            <person name="Zhu D."/>
            <person name="Jia R."/>
            <person name="Chen S."/>
            <person name="Zhou Y."/>
            <person name="Wang X."/>
            <person name="Chen X."/>
        </authorList>
    </citation>
    <scope>NUCLEOTIDE SEQUENCE [LARGE SCALE GENOMIC DNA]</scope>
    <source>
        <strain evidence="17">CHv</strain>
    </source>
</reference>
<evidence type="ECO:0000313" key="16">
    <source>
        <dbReference type="EMBL" id="ABY73922.1"/>
    </source>
</evidence>
<keyword evidence="6" id="KW-1043">Host membrane</keyword>
<dbReference type="InterPro" id="IPR000785">
    <property type="entry name" value="Herpes_glycop_M"/>
</dbReference>
<organism evidence="15">
    <name type="scientific">anatid alphaherpesvirus 1</name>
    <dbReference type="NCBI Taxonomy" id="104388"/>
    <lineage>
        <taxon>Viruses</taxon>
        <taxon>Duplodnaviria</taxon>
        <taxon>Heunggongvirae</taxon>
        <taxon>Peploviricota</taxon>
        <taxon>Herviviricetes</taxon>
        <taxon>Herpesvirales</taxon>
        <taxon>Orthoherpesviridae</taxon>
        <taxon>Alphaherpesvirinae</taxon>
        <taxon>Mardivirus</taxon>
        <taxon>Mardivirus anatidalpha1</taxon>
    </lineage>
</organism>
<evidence type="ECO:0000313" key="17">
    <source>
        <dbReference type="EMBL" id="AFC61873.1"/>
    </source>
</evidence>
<evidence type="ECO:0000256" key="4">
    <source>
        <dbReference type="ARBA" id="ARBA00022812"/>
    </source>
</evidence>
<dbReference type="GO" id="GO:0019031">
    <property type="term" value="C:viral envelope"/>
    <property type="evidence" value="ECO:0007669"/>
    <property type="project" value="UniProtKB-KW"/>
</dbReference>
<feature type="transmembrane region" description="Helical" evidence="14">
    <location>
        <begin position="218"/>
        <end position="239"/>
    </location>
</feature>
<feature type="region of interest" description="Disordered" evidence="13">
    <location>
        <begin position="371"/>
        <end position="409"/>
    </location>
</feature>